<dbReference type="KEGG" id="mhaz:BHR79_00275"/>
<dbReference type="SUPFAM" id="SSF52540">
    <property type="entry name" value="P-loop containing nucleoside triphosphate hydrolases"/>
    <property type="match status" value="1"/>
</dbReference>
<dbReference type="PROSITE" id="PS00674">
    <property type="entry name" value="AAA"/>
    <property type="match status" value="1"/>
</dbReference>
<evidence type="ECO:0000313" key="7">
    <source>
        <dbReference type="EMBL" id="SDW84367.1"/>
    </source>
</evidence>
<name>A0A1L3PZK7_9EURY</name>
<dbReference type="InterPro" id="IPR003959">
    <property type="entry name" value="ATPase_AAA_core"/>
</dbReference>
<evidence type="ECO:0000256" key="2">
    <source>
        <dbReference type="ARBA" id="ARBA00022840"/>
    </source>
</evidence>
<dbReference type="GeneID" id="30582140"/>
<feature type="domain" description="AAA+ ATPase" evidence="5">
    <location>
        <begin position="234"/>
        <end position="369"/>
    </location>
</feature>
<evidence type="ECO:0000256" key="4">
    <source>
        <dbReference type="RuleBase" id="RU003651"/>
    </source>
</evidence>
<keyword evidence="8" id="KW-1185">Reference proteome</keyword>
<dbReference type="EMBL" id="FNMU01000005">
    <property type="protein sequence ID" value="SDW84367.1"/>
    <property type="molecule type" value="Genomic_DNA"/>
</dbReference>
<dbReference type="InterPro" id="IPR027417">
    <property type="entry name" value="P-loop_NTPase"/>
</dbReference>
<protein>
    <submittedName>
        <fullName evidence="7">Transitional endoplasmic reticulum ATPase</fullName>
    </submittedName>
</protein>
<dbReference type="InterPro" id="IPR003960">
    <property type="entry name" value="ATPase_AAA_CS"/>
</dbReference>
<dbReference type="FunFam" id="3.40.50.300:FF:001025">
    <property type="entry name" value="ATPase family, AAA domain-containing 2B"/>
    <property type="match status" value="1"/>
</dbReference>
<reference evidence="7 9" key="2">
    <citation type="submission" date="2016-10" db="EMBL/GenBank/DDBJ databases">
        <authorList>
            <person name="de Groot N.N."/>
        </authorList>
    </citation>
    <scope>NUCLEOTIDE SEQUENCE [LARGE SCALE GENOMIC DNA]</scope>
    <source>
        <strain evidence="7 9">Z-7982</strain>
    </source>
</reference>
<dbReference type="Proteomes" id="UP000186879">
    <property type="component" value="Chromosome"/>
</dbReference>
<dbReference type="Pfam" id="PF00004">
    <property type="entry name" value="AAA"/>
    <property type="match status" value="1"/>
</dbReference>
<dbReference type="InterPro" id="IPR003593">
    <property type="entry name" value="AAA+_ATPase"/>
</dbReference>
<evidence type="ECO:0000256" key="1">
    <source>
        <dbReference type="ARBA" id="ARBA00022741"/>
    </source>
</evidence>
<gene>
    <name evidence="6" type="ORF">BHR79_00275</name>
    <name evidence="7" type="ORF">SAMN04515625_1726</name>
</gene>
<dbReference type="PANTHER" id="PTHR23077">
    <property type="entry name" value="AAA-FAMILY ATPASE"/>
    <property type="match status" value="1"/>
</dbReference>
<accession>A0A1L3PZK7</accession>
<dbReference type="Gene3D" id="1.10.8.60">
    <property type="match status" value="1"/>
</dbReference>
<organism evidence="6 8">
    <name type="scientific">Methanohalophilus halophilus</name>
    <dbReference type="NCBI Taxonomy" id="2177"/>
    <lineage>
        <taxon>Archaea</taxon>
        <taxon>Methanobacteriati</taxon>
        <taxon>Methanobacteriota</taxon>
        <taxon>Stenosarchaea group</taxon>
        <taxon>Methanomicrobia</taxon>
        <taxon>Methanosarcinales</taxon>
        <taxon>Methanosarcinaceae</taxon>
        <taxon>Methanohalophilus</taxon>
    </lineage>
</organism>
<dbReference type="Proteomes" id="UP000198669">
    <property type="component" value="Unassembled WGS sequence"/>
</dbReference>
<evidence type="ECO:0000256" key="3">
    <source>
        <dbReference type="ARBA" id="ARBA00023054"/>
    </source>
</evidence>
<dbReference type="Gene3D" id="3.40.50.300">
    <property type="entry name" value="P-loop containing nucleotide triphosphate hydrolases"/>
    <property type="match status" value="1"/>
</dbReference>
<evidence type="ECO:0000259" key="5">
    <source>
        <dbReference type="SMART" id="SM00382"/>
    </source>
</evidence>
<keyword evidence="1 4" id="KW-0547">Nucleotide-binding</keyword>
<dbReference type="OrthoDB" id="77269at2157"/>
<keyword evidence="2 4" id="KW-0067">ATP-binding</keyword>
<dbReference type="SMART" id="SM00382">
    <property type="entry name" value="AAA"/>
    <property type="match status" value="1"/>
</dbReference>
<dbReference type="InterPro" id="IPR050168">
    <property type="entry name" value="AAA_ATPase_domain"/>
</dbReference>
<dbReference type="GO" id="GO:0005524">
    <property type="term" value="F:ATP binding"/>
    <property type="evidence" value="ECO:0007669"/>
    <property type="project" value="UniProtKB-KW"/>
</dbReference>
<comment type="similarity">
    <text evidence="4">Belongs to the AAA ATPase family.</text>
</comment>
<keyword evidence="3" id="KW-0175">Coiled coil</keyword>
<dbReference type="GO" id="GO:0016887">
    <property type="term" value="F:ATP hydrolysis activity"/>
    <property type="evidence" value="ECO:0007669"/>
    <property type="project" value="InterPro"/>
</dbReference>
<proteinExistence type="inferred from homology"/>
<evidence type="ECO:0000313" key="8">
    <source>
        <dbReference type="Proteomes" id="UP000186879"/>
    </source>
</evidence>
<evidence type="ECO:0000313" key="9">
    <source>
        <dbReference type="Proteomes" id="UP000198669"/>
    </source>
</evidence>
<dbReference type="RefSeq" id="WP_072560193.1">
    <property type="nucleotide sequence ID" value="NZ_CP017921.1"/>
</dbReference>
<dbReference type="STRING" id="2177.BHR79_00275"/>
<dbReference type="AlphaFoldDB" id="A0A1L3PZK7"/>
<sequence>MPFKINSDVLNMKDYNNIFFSINEESVVSLLSPLHTRDEIYEISAVLVSPNSFNDELYDIYGRVVLGEQASAEKTIELLKRELPGDKYSIEGTKKSLRIFSTENKNLYILSYTKNTFKISSTSILDPAELKENIPAFLEILEILVNCGYEAGEGEGDLSLVPMPQREPEYKPHSFEEKEGEKTGEGGKFEVIPREFLDIDFEDVGGCREAKEQLMLIDLGIRFPKIYEVYKAELPRGILLYGPPGTGKTMLSKAAAKELDANFYSINGSDILSKWYGESEKNLNSLFEKAKDNSPSVIFIDEIDALMPQRDTSHEVTVRIVSLLLQEMDGIESTKGVIIMGATNRPNHIDPAFLRPGRFDLKMEVPLPDEKALQDIYHIHLNGRNLEEGMDYEKLAKASKGLTGADVKGIVNACVFNKIVKLRKQMPDVITRSDLKDIETETLTTDDVLKSIEKYKKEINTLVMSPESAGMYA</sequence>
<reference evidence="6 8" key="1">
    <citation type="submission" date="2016-10" db="EMBL/GenBank/DDBJ databases">
        <title>Methanohalophilus halophilus.</title>
        <authorList>
            <person name="L'haridon S."/>
        </authorList>
    </citation>
    <scope>NUCLEOTIDE SEQUENCE [LARGE SCALE GENOMIC DNA]</scope>
    <source>
        <strain evidence="6 8">Z-7982</strain>
    </source>
</reference>
<evidence type="ECO:0000313" key="6">
    <source>
        <dbReference type="EMBL" id="APH38066.1"/>
    </source>
</evidence>
<dbReference type="EMBL" id="CP017921">
    <property type="protein sequence ID" value="APH38066.1"/>
    <property type="molecule type" value="Genomic_DNA"/>
</dbReference>